<evidence type="ECO:0000313" key="3">
    <source>
        <dbReference type="Proteomes" id="UP000121784"/>
    </source>
</evidence>
<keyword evidence="1" id="KW-0812">Transmembrane</keyword>
<accession>A0A097IVP9</accession>
<sequence length="49" mass="5549">MITIIFVLAITSSIIAIISATVEVSFYINKIKKRNIKHSDKDIVPLLYN</sequence>
<organism evidence="2 3">
    <name type="scientific">Cotia virus</name>
    <dbReference type="NCBI Taxonomy" id="39444"/>
    <lineage>
        <taxon>Viruses</taxon>
        <taxon>Varidnaviria</taxon>
        <taxon>Bamfordvirae</taxon>
        <taxon>Nucleocytoviricota</taxon>
        <taxon>Pokkesviricetes</taxon>
        <taxon>Chitovirales</taxon>
        <taxon>Poxviridae</taxon>
        <taxon>Chordopoxvirinae</taxon>
        <taxon>Oryzopoxvirus</taxon>
        <taxon>Oryzopoxvirus cotia</taxon>
    </lineage>
</organism>
<name>A0A097IVP9_9POXV</name>
<reference evidence="2 3" key="1">
    <citation type="submission" date="2014-09" db="EMBL/GenBank/DDBJ databases">
        <title>Complete Genome Sequence of the Embu Virus Strain SPAn 880.</title>
        <authorList>
            <person name="Ibrahim M.S."/>
            <person name="Antwerpen M.H."/>
            <person name="Georgi E."/>
            <person name="Vette P."/>
            <person name="Zoeller G."/>
            <person name="Meyer H."/>
        </authorList>
    </citation>
    <scope>NUCLEOTIDE SEQUENCE [LARGE SCALE GENOMIC DNA]</scope>
    <source>
        <strain evidence="2">SPAn880</strain>
    </source>
</reference>
<dbReference type="EMBL" id="KM595078">
    <property type="protein sequence ID" value="AIT70660.1"/>
    <property type="molecule type" value="Genomic_DNA"/>
</dbReference>
<gene>
    <name evidence="2" type="primary">45</name>
</gene>
<keyword evidence="1" id="KW-0472">Membrane</keyword>
<evidence type="ECO:0000256" key="1">
    <source>
        <dbReference type="SAM" id="Phobius"/>
    </source>
</evidence>
<keyword evidence="1" id="KW-1133">Transmembrane helix</keyword>
<feature type="transmembrane region" description="Helical" evidence="1">
    <location>
        <begin position="6"/>
        <end position="28"/>
    </location>
</feature>
<protein>
    <submittedName>
        <fullName evidence="2">Uncharacterized protein</fullName>
    </submittedName>
</protein>
<evidence type="ECO:0000313" key="2">
    <source>
        <dbReference type="EMBL" id="AIT70660.1"/>
    </source>
</evidence>
<proteinExistence type="predicted"/>
<dbReference type="Proteomes" id="UP000121784">
    <property type="component" value="Segment"/>
</dbReference>